<feature type="domain" description="GHMP kinase C-terminal" evidence="10">
    <location>
        <begin position="236"/>
        <end position="309"/>
    </location>
</feature>
<keyword evidence="4" id="KW-0547">Nucleotide-binding</keyword>
<dbReference type="GO" id="GO:0005524">
    <property type="term" value="F:ATP binding"/>
    <property type="evidence" value="ECO:0007669"/>
    <property type="project" value="UniProtKB-KW"/>
</dbReference>
<dbReference type="PRINTS" id="PR00959">
    <property type="entry name" value="MEVGALKINASE"/>
</dbReference>
<evidence type="ECO:0000256" key="2">
    <source>
        <dbReference type="ARBA" id="ARBA00022516"/>
    </source>
</evidence>
<dbReference type="InterPro" id="IPR006205">
    <property type="entry name" value="Mev_gal_kin"/>
</dbReference>
<keyword evidence="1" id="KW-0963">Cytoplasm</keyword>
<evidence type="ECO:0000256" key="3">
    <source>
        <dbReference type="ARBA" id="ARBA00022679"/>
    </source>
</evidence>
<dbReference type="PANTHER" id="PTHR43290">
    <property type="entry name" value="MEVALONATE KINASE"/>
    <property type="match status" value="1"/>
</dbReference>
<feature type="domain" description="GHMP kinase N-terminal" evidence="9">
    <location>
        <begin position="54"/>
        <end position="134"/>
    </location>
</feature>
<evidence type="ECO:0000256" key="1">
    <source>
        <dbReference type="ARBA" id="ARBA00022490"/>
    </source>
</evidence>
<reference evidence="11" key="1">
    <citation type="submission" date="2018-05" db="EMBL/GenBank/DDBJ databases">
        <authorList>
            <person name="Lanie J.A."/>
            <person name="Ng W.-L."/>
            <person name="Kazmierczak K.M."/>
            <person name="Andrzejewski T.M."/>
            <person name="Davidsen T.M."/>
            <person name="Wayne K.J."/>
            <person name="Tettelin H."/>
            <person name="Glass J.I."/>
            <person name="Rusch D."/>
            <person name="Podicherti R."/>
            <person name="Tsui H.-C.T."/>
            <person name="Winkler M.E."/>
        </authorList>
    </citation>
    <scope>NUCLEOTIDE SEQUENCE</scope>
</reference>
<keyword evidence="2" id="KW-0444">Lipid biosynthesis</keyword>
<dbReference type="InterPro" id="IPR036554">
    <property type="entry name" value="GHMP_kinase_C_sf"/>
</dbReference>
<keyword evidence="8" id="KW-0443">Lipid metabolism</keyword>
<dbReference type="GO" id="GO:0005829">
    <property type="term" value="C:cytosol"/>
    <property type="evidence" value="ECO:0007669"/>
    <property type="project" value="TreeGrafter"/>
</dbReference>
<evidence type="ECO:0000256" key="5">
    <source>
        <dbReference type="ARBA" id="ARBA00022777"/>
    </source>
</evidence>
<keyword evidence="6" id="KW-0067">ATP-binding</keyword>
<dbReference type="GO" id="GO:0004496">
    <property type="term" value="F:mevalonate kinase activity"/>
    <property type="evidence" value="ECO:0007669"/>
    <property type="project" value="InterPro"/>
</dbReference>
<dbReference type="AlphaFoldDB" id="A0A381U2T2"/>
<evidence type="ECO:0000256" key="4">
    <source>
        <dbReference type="ARBA" id="ARBA00022741"/>
    </source>
</evidence>
<dbReference type="Pfam" id="PF08544">
    <property type="entry name" value="GHMP_kinases_C"/>
    <property type="match status" value="1"/>
</dbReference>
<gene>
    <name evidence="11" type="ORF">METZ01_LOCUS73637</name>
</gene>
<keyword evidence="7" id="KW-0460">Magnesium</keyword>
<dbReference type="SUPFAM" id="SSF54211">
    <property type="entry name" value="Ribosomal protein S5 domain 2-like"/>
    <property type="match status" value="1"/>
</dbReference>
<dbReference type="InterPro" id="IPR013750">
    <property type="entry name" value="GHMP_kinase_C_dom"/>
</dbReference>
<keyword evidence="5" id="KW-0418">Kinase</keyword>
<organism evidence="11">
    <name type="scientific">marine metagenome</name>
    <dbReference type="NCBI Taxonomy" id="408172"/>
    <lineage>
        <taxon>unclassified sequences</taxon>
        <taxon>metagenomes</taxon>
        <taxon>ecological metagenomes</taxon>
    </lineage>
</organism>
<name>A0A381U2T2_9ZZZZ</name>
<evidence type="ECO:0000259" key="9">
    <source>
        <dbReference type="Pfam" id="PF00288"/>
    </source>
</evidence>
<evidence type="ECO:0000313" key="11">
    <source>
        <dbReference type="EMBL" id="SVA20783.1"/>
    </source>
</evidence>
<dbReference type="EMBL" id="UINC01005352">
    <property type="protein sequence ID" value="SVA20783.1"/>
    <property type="molecule type" value="Genomic_DNA"/>
</dbReference>
<dbReference type="Gene3D" id="3.30.230.120">
    <property type="match status" value="1"/>
</dbReference>
<proteinExistence type="predicted"/>
<accession>A0A381U2T2</accession>
<protein>
    <recommendedName>
        <fullName evidence="12">GHMP kinase C-terminal domain-containing protein</fullName>
    </recommendedName>
</protein>
<keyword evidence="3" id="KW-0808">Transferase</keyword>
<dbReference type="GO" id="GO:0019287">
    <property type="term" value="P:isopentenyl diphosphate biosynthetic process, mevalonate pathway"/>
    <property type="evidence" value="ECO:0007669"/>
    <property type="project" value="TreeGrafter"/>
</dbReference>
<dbReference type="PANTHER" id="PTHR43290:SF2">
    <property type="entry name" value="MEVALONATE KINASE"/>
    <property type="match status" value="1"/>
</dbReference>
<evidence type="ECO:0000256" key="8">
    <source>
        <dbReference type="ARBA" id="ARBA00023098"/>
    </source>
</evidence>
<evidence type="ECO:0000256" key="6">
    <source>
        <dbReference type="ARBA" id="ARBA00022840"/>
    </source>
</evidence>
<evidence type="ECO:0008006" key="12">
    <source>
        <dbReference type="Google" id="ProtNLM"/>
    </source>
</evidence>
<evidence type="ECO:0000256" key="7">
    <source>
        <dbReference type="ARBA" id="ARBA00022842"/>
    </source>
</evidence>
<sequence length="324" mass="35534">MAISLRAKIIGEKRSDNQVIIHKPDLGETETFSLDDLSYTKPRDYFKSGIIVCKNAGLTFSTGFECEVTSKIPIRAGTSSSSAISVSWIHFLSQIADVRPNWDQQKIGELAYKTEVEEFNEPGGMMDQYSTAMGYLIYIQSEPDITIESLNPNLGTFVLGDSCEPKDTMGILSRCRDSRLEIIQKLKMKNPTSTIHTLGEGADISDLNASEIELYKGTLRNRDLLKRALSELEKEEPNHESIGQLLSDHHQVLRDVLQVSTPKIETMMDAASNAGALGGKINGSGGGGCMFAYAPNNPEHVAEAIEKAGGKAYIVQKDEGTRIN</sequence>
<dbReference type="InterPro" id="IPR006204">
    <property type="entry name" value="GHMP_kinase_N_dom"/>
</dbReference>
<dbReference type="Pfam" id="PF00288">
    <property type="entry name" value="GHMP_kinases_N"/>
    <property type="match status" value="1"/>
</dbReference>
<dbReference type="InterPro" id="IPR020568">
    <property type="entry name" value="Ribosomal_Su5_D2-typ_SF"/>
</dbReference>
<dbReference type="SUPFAM" id="SSF55060">
    <property type="entry name" value="GHMP Kinase, C-terminal domain"/>
    <property type="match status" value="1"/>
</dbReference>
<evidence type="ECO:0000259" key="10">
    <source>
        <dbReference type="Pfam" id="PF08544"/>
    </source>
</evidence>